<evidence type="ECO:0000256" key="1">
    <source>
        <dbReference type="SAM" id="Phobius"/>
    </source>
</evidence>
<keyword evidence="1" id="KW-1133">Transmembrane helix</keyword>
<feature type="transmembrane region" description="Helical" evidence="1">
    <location>
        <begin position="51"/>
        <end position="73"/>
    </location>
</feature>
<sequence>MSQVATPAKKRVELLFAAFLFLIGVLVLVDASQIHVTYSQADPVGPKTVPYLVAGLLMASAIALGVTVLRGNLAEGDEGEDVDLGQPTDWKTLLPLVGVFVLNIVLINWAGWVISGTLLFFGSVLALGGRRYVLTFLISLLLAVGSFYGFYLGLGIKLPAGILQGVL</sequence>
<feature type="transmembrane region" description="Helical" evidence="1">
    <location>
        <begin position="93"/>
        <end position="112"/>
    </location>
</feature>
<gene>
    <name evidence="3" type="ORF">C1H84_04190</name>
</gene>
<evidence type="ECO:0000259" key="2">
    <source>
        <dbReference type="Pfam" id="PF07331"/>
    </source>
</evidence>
<dbReference type="InterPro" id="IPR009936">
    <property type="entry name" value="DUF1468"/>
</dbReference>
<comment type="caution">
    <text evidence="3">The sequence shown here is derived from an EMBL/GenBank/DDBJ whole genome shotgun (WGS) entry which is preliminary data.</text>
</comment>
<dbReference type="RefSeq" id="WP_113606647.1">
    <property type="nucleotide sequence ID" value="NZ_POAF01000002.1"/>
</dbReference>
<feature type="domain" description="DUF1468" evidence="2">
    <location>
        <begin position="15"/>
        <end position="159"/>
    </location>
</feature>
<keyword evidence="1" id="KW-0472">Membrane</keyword>
<dbReference type="Pfam" id="PF07331">
    <property type="entry name" value="TctB"/>
    <property type="match status" value="1"/>
</dbReference>
<accession>A0A365YKV2</accession>
<proteinExistence type="predicted"/>
<protein>
    <recommendedName>
        <fullName evidence="2">DUF1468 domain-containing protein</fullName>
    </recommendedName>
</protein>
<reference evidence="3 4" key="1">
    <citation type="submission" date="2018-01" db="EMBL/GenBank/DDBJ databases">
        <title>Glutamicibacter soli strain NHPC-3 Whole genome sequence and assembly.</title>
        <authorList>
            <person name="Choudhury P."/>
            <person name="Gupta D."/>
            <person name="Sengupta K."/>
            <person name="Jawed A."/>
            <person name="Sultana N."/>
            <person name="Saha P."/>
        </authorList>
    </citation>
    <scope>NUCLEOTIDE SEQUENCE [LARGE SCALE GENOMIC DNA]</scope>
    <source>
        <strain evidence="3 4">NHPC-3</strain>
    </source>
</reference>
<name>A0A365YKV2_9MICC</name>
<dbReference type="EMBL" id="POAF01000002">
    <property type="protein sequence ID" value="RBM02644.1"/>
    <property type="molecule type" value="Genomic_DNA"/>
</dbReference>
<organism evidence="3 4">
    <name type="scientific">Glutamicibacter soli</name>
    <dbReference type="NCBI Taxonomy" id="453836"/>
    <lineage>
        <taxon>Bacteria</taxon>
        <taxon>Bacillati</taxon>
        <taxon>Actinomycetota</taxon>
        <taxon>Actinomycetes</taxon>
        <taxon>Micrococcales</taxon>
        <taxon>Micrococcaceae</taxon>
        <taxon>Glutamicibacter</taxon>
    </lineage>
</organism>
<dbReference type="AlphaFoldDB" id="A0A365YKV2"/>
<evidence type="ECO:0000313" key="3">
    <source>
        <dbReference type="EMBL" id="RBM02644.1"/>
    </source>
</evidence>
<keyword evidence="4" id="KW-1185">Reference proteome</keyword>
<evidence type="ECO:0000313" key="4">
    <source>
        <dbReference type="Proteomes" id="UP000252167"/>
    </source>
</evidence>
<dbReference type="Proteomes" id="UP000252167">
    <property type="component" value="Unassembled WGS sequence"/>
</dbReference>
<feature type="transmembrane region" description="Helical" evidence="1">
    <location>
        <begin position="132"/>
        <end position="154"/>
    </location>
</feature>
<keyword evidence="1" id="KW-0812">Transmembrane</keyword>